<gene>
    <name evidence="3" type="ORF">GPECTOR_23g102</name>
</gene>
<dbReference type="STRING" id="33097.A0A150GGU7"/>
<proteinExistence type="predicted"/>
<comment type="caution">
    <text evidence="3">The sequence shown here is derived from an EMBL/GenBank/DDBJ whole genome shotgun (WGS) entry which is preliminary data.</text>
</comment>
<dbReference type="Proteomes" id="UP000075714">
    <property type="component" value="Unassembled WGS sequence"/>
</dbReference>
<feature type="coiled-coil region" evidence="1">
    <location>
        <begin position="145"/>
        <end position="318"/>
    </location>
</feature>
<feature type="region of interest" description="Disordered" evidence="2">
    <location>
        <begin position="724"/>
        <end position="748"/>
    </location>
</feature>
<dbReference type="EMBL" id="LSYV01000024">
    <property type="protein sequence ID" value="KXZ49013.1"/>
    <property type="molecule type" value="Genomic_DNA"/>
</dbReference>
<reference evidence="4" key="1">
    <citation type="journal article" date="2016" name="Nat. Commun.">
        <title>The Gonium pectorale genome demonstrates co-option of cell cycle regulation during the evolution of multicellularity.</title>
        <authorList>
            <person name="Hanschen E.R."/>
            <person name="Marriage T.N."/>
            <person name="Ferris P.J."/>
            <person name="Hamaji T."/>
            <person name="Toyoda A."/>
            <person name="Fujiyama A."/>
            <person name="Neme R."/>
            <person name="Noguchi H."/>
            <person name="Minakuchi Y."/>
            <person name="Suzuki M."/>
            <person name="Kawai-Toyooka H."/>
            <person name="Smith D.R."/>
            <person name="Sparks H."/>
            <person name="Anderson J."/>
            <person name="Bakaric R."/>
            <person name="Luria V."/>
            <person name="Karger A."/>
            <person name="Kirschner M.W."/>
            <person name="Durand P.M."/>
            <person name="Michod R.E."/>
            <person name="Nozaki H."/>
            <person name="Olson B.J."/>
        </authorList>
    </citation>
    <scope>NUCLEOTIDE SEQUENCE [LARGE SCALE GENOMIC DNA]</scope>
    <source>
        <strain evidence="4">NIES-2863</strain>
    </source>
</reference>
<name>A0A150GGU7_GONPE</name>
<sequence length="793" mass="85255">MAPFAGNGARSGKDADLAAAVAAAQAATYDVRPWSRQAKEITSDLTASDKYKSLALHAEVKLAEALERCERVSPTTQTPTGEERPNKLRTAVACQLLGEFAELCGPFSGVLTTLRDELIKGLYSWHYASERGGLAFDQLPWFSVCERLERERETMLEEREGFKAQMQEQQEAVGRIEENMQALRRATEAAQLEAAALRTHLERLTLSEESARLEAKTGREELKKLRKEYLKMKDELEAERSAHTKLQERYAELTEFSANRIEQLSASLAAAQSDAMDARRLAESRMPPELFEKLQHLLTNTQSELEEARTHIRDVEAVNSKLAHRLDVMTPRPVWRKLAEHDLQGGRRTAELVHRVEEKLGRYASELEEAKSRLHLAAALLQPDPAPTEVKLALVTDSSSYFLTEGGDSPEGASASGPAVAEPCGLAAAVPRCLRWAERVPLATLTLEQTEALVLAIWRAKQAMEVSATAGTLQSFIYYYFNQQGLANAETAQLSYSLYHACCVHSKASPLVRTFWLVMTGQVAETAVVDQRAMVSGLAALLHCLAPQADGDQAAEQALIRASDVSTALERFFPNRPTFRVNKLREALRTQFPGDDLPLEGLLAALQPHGLAPPPPSAAPSTARMARYRPDVITRRGLTAVGPLASALIGQHIDEIHALCLEVATQLADVPPPPGGAAAVDGGEAIGDNPAEISAIVDKLGGLLGQGRAVACVMAALGFATGDPGGGSRAGGGGDDDEDSGGGGGGGGGADVVMPTGLIVDTGDMTQWILRGCLVKPAGNYDVTSALQWATGA</sequence>
<dbReference type="OrthoDB" id="537822at2759"/>
<protein>
    <recommendedName>
        <fullName evidence="5">Translin-associated factor X-interacting protein 1 N-terminal domain-containing protein</fullName>
    </recommendedName>
</protein>
<keyword evidence="4" id="KW-1185">Reference proteome</keyword>
<evidence type="ECO:0008006" key="5">
    <source>
        <dbReference type="Google" id="ProtNLM"/>
    </source>
</evidence>
<evidence type="ECO:0000313" key="4">
    <source>
        <dbReference type="Proteomes" id="UP000075714"/>
    </source>
</evidence>
<keyword evidence="1" id="KW-0175">Coiled coil</keyword>
<evidence type="ECO:0000256" key="2">
    <source>
        <dbReference type="SAM" id="MobiDB-lite"/>
    </source>
</evidence>
<evidence type="ECO:0000256" key="1">
    <source>
        <dbReference type="SAM" id="Coils"/>
    </source>
</evidence>
<accession>A0A150GGU7</accession>
<evidence type="ECO:0000313" key="3">
    <source>
        <dbReference type="EMBL" id="KXZ49013.1"/>
    </source>
</evidence>
<feature type="compositionally biased region" description="Gly residues" evidence="2">
    <location>
        <begin position="724"/>
        <end position="733"/>
    </location>
</feature>
<dbReference type="AlphaFoldDB" id="A0A150GGU7"/>
<organism evidence="3 4">
    <name type="scientific">Gonium pectorale</name>
    <name type="common">Green alga</name>
    <dbReference type="NCBI Taxonomy" id="33097"/>
    <lineage>
        <taxon>Eukaryota</taxon>
        <taxon>Viridiplantae</taxon>
        <taxon>Chlorophyta</taxon>
        <taxon>core chlorophytes</taxon>
        <taxon>Chlorophyceae</taxon>
        <taxon>CS clade</taxon>
        <taxon>Chlamydomonadales</taxon>
        <taxon>Volvocaceae</taxon>
        <taxon>Gonium</taxon>
    </lineage>
</organism>